<keyword evidence="1" id="KW-0812">Transmembrane</keyword>
<evidence type="ECO:0000256" key="2">
    <source>
        <dbReference type="SAM" id="MobiDB-lite"/>
    </source>
</evidence>
<accession>A0ABM6W3F2</accession>
<dbReference type="RefSeq" id="WP_019777235.1">
    <property type="nucleotide sequence ID" value="NZ_CP029490.1"/>
</dbReference>
<evidence type="ECO:0000259" key="4">
    <source>
        <dbReference type="Pfam" id="PF18708"/>
    </source>
</evidence>
<comment type="similarity">
    <text evidence="1">Belongs to the MapZ family.</text>
</comment>
<keyword evidence="6" id="KW-1185">Reference proteome</keyword>
<evidence type="ECO:0000256" key="1">
    <source>
        <dbReference type="HAMAP-Rule" id="MF_01941"/>
    </source>
</evidence>
<feature type="domain" description="MapZ extracellular" evidence="3">
    <location>
        <begin position="215"/>
        <end position="341"/>
    </location>
</feature>
<evidence type="ECO:0000313" key="5">
    <source>
        <dbReference type="EMBL" id="AWN20145.1"/>
    </source>
</evidence>
<keyword evidence="1" id="KW-0131">Cell cycle</keyword>
<dbReference type="HAMAP" id="MF_01941">
    <property type="entry name" value="MapZ"/>
    <property type="match status" value="1"/>
</dbReference>
<comment type="subcellular location">
    <subcellularLocation>
        <location evidence="1">Cell membrane</location>
        <topology evidence="1">Single-pass membrane protein</topology>
    </subcellularLocation>
    <text evidence="1">In newborn cells, forms a ring positioned at mid-cell. Soon after cell division starts and the cells begin elongating, the ring splits into two rings that, as elongation proceeds, move along and mark the future division sites.</text>
</comment>
<feature type="transmembrane region" description="Helical" evidence="1">
    <location>
        <begin position="181"/>
        <end position="204"/>
    </location>
</feature>
<feature type="compositionally biased region" description="Polar residues" evidence="2">
    <location>
        <begin position="367"/>
        <end position="379"/>
    </location>
</feature>
<gene>
    <name evidence="1" type="primary">mapZ</name>
    <name evidence="5" type="ORF">DK182_01765</name>
</gene>
<comment type="subunit">
    <text evidence="1">Interacts with FtsZ.</text>
</comment>
<dbReference type="EMBL" id="CP029490">
    <property type="protein sequence ID" value="AWN20145.1"/>
    <property type="molecule type" value="Genomic_DNA"/>
</dbReference>
<keyword evidence="1" id="KW-0472">Membrane</keyword>
<feature type="compositionally biased region" description="Low complexity" evidence="2">
    <location>
        <begin position="103"/>
        <end position="114"/>
    </location>
</feature>
<organism evidence="5 6">
    <name type="scientific">Streptococcus sobrinus</name>
    <dbReference type="NCBI Taxonomy" id="1310"/>
    <lineage>
        <taxon>Bacteria</taxon>
        <taxon>Bacillati</taxon>
        <taxon>Bacillota</taxon>
        <taxon>Bacilli</taxon>
        <taxon>Lactobacillales</taxon>
        <taxon>Streptococcaceae</taxon>
        <taxon>Streptococcus</taxon>
    </lineage>
</organism>
<dbReference type="Proteomes" id="UP000245369">
    <property type="component" value="Chromosome"/>
</dbReference>
<evidence type="ECO:0000259" key="3">
    <source>
        <dbReference type="Pfam" id="PF18041"/>
    </source>
</evidence>
<keyword evidence="1" id="KW-0132">Cell division</keyword>
<keyword evidence="1" id="KW-1133">Transmembrane helix</keyword>
<feature type="region of interest" description="Disordered" evidence="2">
    <location>
        <begin position="83"/>
        <end position="177"/>
    </location>
</feature>
<dbReference type="Pfam" id="PF18708">
    <property type="entry name" value="MapZ_C2"/>
    <property type="match status" value="1"/>
</dbReference>
<dbReference type="InterPro" id="IPR041295">
    <property type="entry name" value="MapZ_EC1"/>
</dbReference>
<keyword evidence="1" id="KW-1003">Cell membrane</keyword>
<proteinExistence type="inferred from homology"/>
<name>A0ABM6W3F2_9STRE</name>
<protein>
    <recommendedName>
        <fullName evidence="1">Mid-cell-anchored protein Z</fullName>
    </recommendedName>
</protein>
<feature type="compositionally biased region" description="Basic and acidic residues" evidence="2">
    <location>
        <begin position="117"/>
        <end position="140"/>
    </location>
</feature>
<dbReference type="InterPro" id="IPR040532">
    <property type="entry name" value="MapZ_C2"/>
</dbReference>
<evidence type="ECO:0000313" key="6">
    <source>
        <dbReference type="Proteomes" id="UP000245369"/>
    </source>
</evidence>
<dbReference type="Pfam" id="PF18041">
    <property type="entry name" value="MapZ_EC1"/>
    <property type="match status" value="1"/>
</dbReference>
<dbReference type="GeneID" id="93923245"/>
<feature type="compositionally biased region" description="Low complexity" evidence="2">
    <location>
        <begin position="349"/>
        <end position="363"/>
    </location>
</feature>
<comment type="function">
    <text evidence="1">Early cell division protein that marks the future cell division site and supports proper FtsZ ring positioning.</text>
</comment>
<reference evidence="5 6" key="1">
    <citation type="submission" date="2018-05" db="EMBL/GenBank/DDBJ databases">
        <title>Complete genome sequences of Streptococcus sobrinus.</title>
        <authorList>
            <person name="Sales M."/>
            <person name="Jensen P.A."/>
        </authorList>
    </citation>
    <scope>NUCLEOTIDE SEQUENCE [LARGE SCALE GENOMIC DNA]</scope>
    <source>
        <strain evidence="5 6">SL1</strain>
    </source>
</reference>
<dbReference type="InterPro" id="IPR030858">
    <property type="entry name" value="MapZ"/>
</dbReference>
<feature type="domain" description="MapZ extracellular C-terminal" evidence="4">
    <location>
        <begin position="412"/>
        <end position="490"/>
    </location>
</feature>
<feature type="region of interest" description="Disordered" evidence="2">
    <location>
        <begin position="340"/>
        <end position="410"/>
    </location>
</feature>
<feature type="compositionally biased region" description="Polar residues" evidence="2">
    <location>
        <begin position="392"/>
        <end position="402"/>
    </location>
</feature>
<feature type="compositionally biased region" description="Acidic residues" evidence="2">
    <location>
        <begin position="158"/>
        <end position="171"/>
    </location>
</feature>
<sequence length="498" mass="54478">MAKDNGKLDFEDAKDMTVQEALQKHKEIEAGVTEDDGLLDKYIKQHKDQVDAEKFESQGSDFENIDTSSLDSFIKKQREELANQGVLAKDSEASESQGNPSGAEASEADSAQQEFIDETRVFTPIKDEQPAQEKDTKDSETNAPKPSINDADYLVNEKEEEADDSDDDLLPEEGPSKKSKVGIVAGLVAVLVLIVGAGFALNYWNKQSSTTVSSGTSKQGDKSGKADYQSFQKNYRSFFIDDKETQLKNSQFSKLDNLNTSLKKLDGTTYYRDAKSDYKSLSKQVTAIQTINKLFDKDVILDGKLVDDAKANKDANFDKLTDDTLKTGNSTLDKLIQEAVKKGKEQQKAEQSSSSSSSQASSAPADSGNQNSNTGSSDANAAPAPSIPSGGNIRQSGITNYDPTKLQRDRSRVPYNADAVKDVNNAAWVFGDGILEKVVSTSQQRGYFSGDDYILEPVNIINGHGYYNMYKSDGTYLFSINAQTGYFFGNASGHQPDY</sequence>